<keyword evidence="1" id="KW-0812">Transmembrane</keyword>
<evidence type="ECO:0000256" key="1">
    <source>
        <dbReference type="SAM" id="Phobius"/>
    </source>
</evidence>
<name>A0A930BAN9_9FIRM</name>
<sequence length="369" mass="41070">MADTSVSFKCPNCSAPLAYAPGADHVTCEYCGTELSIADLEAFYAAKEENAAKAEEARQKKWDTDGAGKEWSEDEAKILRAFTCSSCGAEIVCDENTIATECCYCGNPTMIAQRYDGALRPDYVIPFQKTKKDAQEAFKNFYKGKLLLPSNFVSQNRVDAIQGMYVPFWLFDSKVTATASYKAKNVNTFVVGKNQITEERVYRCDREGEMKFNRVPMDGSKKMDDTWMESIGPFDYSTMVPFTTAYLAGYLADKYDVPAEEMAPRADELVTNTALTQMDDTVTGYTSCNREDGFVSKDENTVSYALAPVWILSTTYNGTPYTFIMNAQSGKFVGSLPVDKNKASMYTAAAFVVFVPILYFLIKMMFGSL</sequence>
<evidence type="ECO:0008006" key="4">
    <source>
        <dbReference type="Google" id="ProtNLM"/>
    </source>
</evidence>
<dbReference type="AlphaFoldDB" id="A0A930BAN9"/>
<reference evidence="2" key="1">
    <citation type="submission" date="2020-04" db="EMBL/GenBank/DDBJ databases">
        <title>Deep metagenomics examines the oral microbiome during advanced dental caries in children, revealing novel taxa and co-occurrences with host molecules.</title>
        <authorList>
            <person name="Baker J.L."/>
            <person name="Morton J.T."/>
            <person name="Dinis M."/>
            <person name="Alvarez R."/>
            <person name="Tran N.C."/>
            <person name="Knight R."/>
            <person name="Edlund A."/>
        </authorList>
    </citation>
    <scope>NUCLEOTIDE SEQUENCE</scope>
    <source>
        <strain evidence="2">JCVI_32_bin.14</strain>
    </source>
</reference>
<feature type="transmembrane region" description="Helical" evidence="1">
    <location>
        <begin position="343"/>
        <end position="362"/>
    </location>
</feature>
<dbReference type="Proteomes" id="UP000757890">
    <property type="component" value="Unassembled WGS sequence"/>
</dbReference>
<comment type="caution">
    <text evidence="2">The sequence shown here is derived from an EMBL/GenBank/DDBJ whole genome shotgun (WGS) entry which is preliminary data.</text>
</comment>
<keyword evidence="1" id="KW-0472">Membrane</keyword>
<accession>A0A930BAN9</accession>
<dbReference type="NCBIfam" id="TIGR01053">
    <property type="entry name" value="LSD1"/>
    <property type="match status" value="1"/>
</dbReference>
<evidence type="ECO:0000313" key="2">
    <source>
        <dbReference type="EMBL" id="MBF1129628.1"/>
    </source>
</evidence>
<dbReference type="PANTHER" id="PTHR37826:SF3">
    <property type="entry name" value="J DOMAIN-CONTAINING PROTEIN"/>
    <property type="match status" value="1"/>
</dbReference>
<evidence type="ECO:0000313" key="3">
    <source>
        <dbReference type="Proteomes" id="UP000757890"/>
    </source>
</evidence>
<proteinExistence type="predicted"/>
<protein>
    <recommendedName>
        <fullName evidence="4">TFIIB-type zinc ribbon-containing protein</fullName>
    </recommendedName>
</protein>
<gene>
    <name evidence="2" type="ORF">HXL70_06240</name>
</gene>
<dbReference type="EMBL" id="JABZMK010000038">
    <property type="protein sequence ID" value="MBF1129628.1"/>
    <property type="molecule type" value="Genomic_DNA"/>
</dbReference>
<organism evidence="2 3">
    <name type="scientific">Dialister invisus</name>
    <dbReference type="NCBI Taxonomy" id="218538"/>
    <lineage>
        <taxon>Bacteria</taxon>
        <taxon>Bacillati</taxon>
        <taxon>Bacillota</taxon>
        <taxon>Negativicutes</taxon>
        <taxon>Veillonellales</taxon>
        <taxon>Veillonellaceae</taxon>
        <taxon>Dialister</taxon>
    </lineage>
</organism>
<dbReference type="PANTHER" id="PTHR37826">
    <property type="entry name" value="FLOTILLIN BAND_7_5 DOMAIN PROTEIN"/>
    <property type="match status" value="1"/>
</dbReference>
<keyword evidence="1" id="KW-1133">Transmembrane helix</keyword>